<dbReference type="RefSeq" id="WP_344305221.1">
    <property type="nucleotide sequence ID" value="NZ_BAAAQQ010000013.1"/>
</dbReference>
<sequence length="134" mass="14653">MPIEPVKDTDPTIGRLVTDATRDISSLINKEIQLAKSELKISVKAGGAGLGLFAAAGFLVLLAIIMFSIALAFFIHWNGSGLDLHWAFLIVFGFYLLVAALLGFVGYRKVRQVRPPERAIEQAQETKRALSKRG</sequence>
<feature type="transmembrane region" description="Helical" evidence="1">
    <location>
        <begin position="86"/>
        <end position="107"/>
    </location>
</feature>
<reference evidence="2 3" key="1">
    <citation type="journal article" date="2019" name="Int. J. Syst. Evol. Microbiol.">
        <title>The Global Catalogue of Microorganisms (GCM) 10K type strain sequencing project: providing services to taxonomists for standard genome sequencing and annotation.</title>
        <authorList>
            <consortium name="The Broad Institute Genomics Platform"/>
            <consortium name="The Broad Institute Genome Sequencing Center for Infectious Disease"/>
            <person name="Wu L."/>
            <person name="Ma J."/>
        </authorList>
    </citation>
    <scope>NUCLEOTIDE SEQUENCE [LARGE SCALE GENOMIC DNA]</scope>
    <source>
        <strain evidence="2 3">JCM 16021</strain>
    </source>
</reference>
<evidence type="ECO:0000313" key="2">
    <source>
        <dbReference type="EMBL" id="GAA2132036.1"/>
    </source>
</evidence>
<comment type="caution">
    <text evidence="2">The sequence shown here is derived from an EMBL/GenBank/DDBJ whole genome shotgun (WGS) entry which is preliminary data.</text>
</comment>
<name>A0ABN2YTK5_9ACTN</name>
<dbReference type="Pfam" id="PF07332">
    <property type="entry name" value="Phage_holin_3_6"/>
    <property type="match status" value="1"/>
</dbReference>
<proteinExistence type="predicted"/>
<dbReference type="InterPro" id="IPR009937">
    <property type="entry name" value="Phage_holin_3_6"/>
</dbReference>
<keyword evidence="3" id="KW-1185">Reference proteome</keyword>
<evidence type="ECO:0000313" key="3">
    <source>
        <dbReference type="Proteomes" id="UP001500575"/>
    </source>
</evidence>
<keyword evidence="1" id="KW-0472">Membrane</keyword>
<evidence type="ECO:0000256" key="1">
    <source>
        <dbReference type="SAM" id="Phobius"/>
    </source>
</evidence>
<feature type="transmembrane region" description="Helical" evidence="1">
    <location>
        <begin position="50"/>
        <end position="74"/>
    </location>
</feature>
<organism evidence="2 3">
    <name type="scientific">Nocardioides bigeumensis</name>
    <dbReference type="NCBI Taxonomy" id="433657"/>
    <lineage>
        <taxon>Bacteria</taxon>
        <taxon>Bacillati</taxon>
        <taxon>Actinomycetota</taxon>
        <taxon>Actinomycetes</taxon>
        <taxon>Propionibacteriales</taxon>
        <taxon>Nocardioidaceae</taxon>
        <taxon>Nocardioides</taxon>
    </lineage>
</organism>
<gene>
    <name evidence="2" type="ORF">GCM10009843_36150</name>
</gene>
<dbReference type="EMBL" id="BAAAQQ010000013">
    <property type="protein sequence ID" value="GAA2132036.1"/>
    <property type="molecule type" value="Genomic_DNA"/>
</dbReference>
<keyword evidence="1" id="KW-1133">Transmembrane helix</keyword>
<dbReference type="Proteomes" id="UP001500575">
    <property type="component" value="Unassembled WGS sequence"/>
</dbReference>
<protein>
    <submittedName>
        <fullName evidence="2">Phage holin family protein</fullName>
    </submittedName>
</protein>
<accession>A0ABN2YTK5</accession>
<keyword evidence="1" id="KW-0812">Transmembrane</keyword>